<name>A0A0A9DFQ3_ARUDO</name>
<sequence length="93" mass="9859">MALGRRGASCVGGHVTLDSAHGRRLEAAGRQSAWSNWRGGQLERCTGPPYPQGLSLHDGLYFSSGAGYQPHPSLPRASSLEGQPPPFAAPYSR</sequence>
<reference evidence="2" key="2">
    <citation type="journal article" date="2015" name="Data Brief">
        <title>Shoot transcriptome of the giant reed, Arundo donax.</title>
        <authorList>
            <person name="Barrero R.A."/>
            <person name="Guerrero F.D."/>
            <person name="Moolhuijzen P."/>
            <person name="Goolsby J.A."/>
            <person name="Tidwell J."/>
            <person name="Bellgard S.E."/>
            <person name="Bellgard M.I."/>
        </authorList>
    </citation>
    <scope>NUCLEOTIDE SEQUENCE</scope>
    <source>
        <tissue evidence="2">Shoot tissue taken approximately 20 cm above the soil surface</tissue>
    </source>
</reference>
<evidence type="ECO:0000313" key="2">
    <source>
        <dbReference type="EMBL" id="JAD82572.1"/>
    </source>
</evidence>
<feature type="region of interest" description="Disordered" evidence="1">
    <location>
        <begin position="67"/>
        <end position="93"/>
    </location>
</feature>
<organism evidence="2">
    <name type="scientific">Arundo donax</name>
    <name type="common">Giant reed</name>
    <name type="synonym">Donax arundinaceus</name>
    <dbReference type="NCBI Taxonomy" id="35708"/>
    <lineage>
        <taxon>Eukaryota</taxon>
        <taxon>Viridiplantae</taxon>
        <taxon>Streptophyta</taxon>
        <taxon>Embryophyta</taxon>
        <taxon>Tracheophyta</taxon>
        <taxon>Spermatophyta</taxon>
        <taxon>Magnoliopsida</taxon>
        <taxon>Liliopsida</taxon>
        <taxon>Poales</taxon>
        <taxon>Poaceae</taxon>
        <taxon>PACMAD clade</taxon>
        <taxon>Arundinoideae</taxon>
        <taxon>Arundineae</taxon>
        <taxon>Arundo</taxon>
    </lineage>
</organism>
<proteinExistence type="predicted"/>
<accession>A0A0A9DFQ3</accession>
<evidence type="ECO:0000256" key="1">
    <source>
        <dbReference type="SAM" id="MobiDB-lite"/>
    </source>
</evidence>
<reference evidence="2" key="1">
    <citation type="submission" date="2014-09" db="EMBL/GenBank/DDBJ databases">
        <authorList>
            <person name="Magalhaes I.L.F."/>
            <person name="Oliveira U."/>
            <person name="Santos F.R."/>
            <person name="Vidigal T.H.D.A."/>
            <person name="Brescovit A.D."/>
            <person name="Santos A.J."/>
        </authorList>
    </citation>
    <scope>NUCLEOTIDE SEQUENCE</scope>
    <source>
        <tissue evidence="2">Shoot tissue taken approximately 20 cm above the soil surface</tissue>
    </source>
</reference>
<protein>
    <submittedName>
        <fullName evidence="2">Uncharacterized protein</fullName>
    </submittedName>
</protein>
<feature type="compositionally biased region" description="Pro residues" evidence="1">
    <location>
        <begin position="83"/>
        <end position="93"/>
    </location>
</feature>
<dbReference type="AlphaFoldDB" id="A0A0A9DFQ3"/>
<dbReference type="EMBL" id="GBRH01215323">
    <property type="protein sequence ID" value="JAD82572.1"/>
    <property type="molecule type" value="Transcribed_RNA"/>
</dbReference>